<evidence type="ECO:0000313" key="2">
    <source>
        <dbReference type="EMBL" id="MBB6571380.1"/>
    </source>
</evidence>
<reference evidence="2 3" key="1">
    <citation type="submission" date="2020-08" db="EMBL/GenBank/DDBJ databases">
        <title>Sequencing the genomes of 1000 actinobacteria strains.</title>
        <authorList>
            <person name="Klenk H.-P."/>
        </authorList>
    </citation>
    <scope>NUCLEOTIDE SEQUENCE [LARGE SCALE GENOMIC DNA]</scope>
    <source>
        <strain evidence="2 3">DSM 15626</strain>
    </source>
</reference>
<dbReference type="Pfam" id="PF26343">
    <property type="entry name" value="VapC50_C"/>
    <property type="match status" value="1"/>
</dbReference>
<comment type="caution">
    <text evidence="2">The sequence shown here is derived from an EMBL/GenBank/DDBJ whole genome shotgun (WGS) entry which is preliminary data.</text>
</comment>
<sequence length="34" mass="3708">MADRWKRPPGCTVDDVLAALEQRGLVGSVAALRR</sequence>
<organism evidence="2 3">
    <name type="scientific">Kribbella sandramycini</name>
    <dbReference type="NCBI Taxonomy" id="60450"/>
    <lineage>
        <taxon>Bacteria</taxon>
        <taxon>Bacillati</taxon>
        <taxon>Actinomycetota</taxon>
        <taxon>Actinomycetes</taxon>
        <taxon>Propionibacteriales</taxon>
        <taxon>Kribbellaceae</taxon>
        <taxon>Kribbella</taxon>
    </lineage>
</organism>
<feature type="domain" description="VapC50 C-terminal" evidence="1">
    <location>
        <begin position="1"/>
        <end position="34"/>
    </location>
</feature>
<dbReference type="InterPro" id="IPR058652">
    <property type="entry name" value="VapC50_C"/>
</dbReference>
<evidence type="ECO:0000259" key="1">
    <source>
        <dbReference type="Pfam" id="PF26343"/>
    </source>
</evidence>
<dbReference type="AlphaFoldDB" id="A0A841SPE9"/>
<protein>
    <recommendedName>
        <fullName evidence="1">VapC50 C-terminal domain-containing protein</fullName>
    </recommendedName>
</protein>
<proteinExistence type="predicted"/>
<name>A0A841SPE9_9ACTN</name>
<dbReference type="EMBL" id="JACHKF010000001">
    <property type="protein sequence ID" value="MBB6571380.1"/>
    <property type="molecule type" value="Genomic_DNA"/>
</dbReference>
<gene>
    <name evidence="2" type="ORF">HNR71_007017</name>
</gene>
<accession>A0A841SPE9</accession>
<dbReference type="Proteomes" id="UP000553957">
    <property type="component" value="Unassembled WGS sequence"/>
</dbReference>
<evidence type="ECO:0000313" key="3">
    <source>
        <dbReference type="Proteomes" id="UP000553957"/>
    </source>
</evidence>